<organism evidence="1 2">
    <name type="scientific">Breznakia pachnodae</name>
    <dbReference type="NCBI Taxonomy" id="265178"/>
    <lineage>
        <taxon>Bacteria</taxon>
        <taxon>Bacillati</taxon>
        <taxon>Bacillota</taxon>
        <taxon>Erysipelotrichia</taxon>
        <taxon>Erysipelotrichales</taxon>
        <taxon>Erysipelotrichaceae</taxon>
        <taxon>Breznakia</taxon>
    </lineage>
</organism>
<evidence type="ECO:0008006" key="3">
    <source>
        <dbReference type="Google" id="ProtNLM"/>
    </source>
</evidence>
<name>A0ABU0E2M8_9FIRM</name>
<dbReference type="Pfam" id="PF12541">
    <property type="entry name" value="DUF3737"/>
    <property type="match status" value="1"/>
</dbReference>
<keyword evidence="2" id="KW-1185">Reference proteome</keyword>
<dbReference type="EMBL" id="JAUSUR010000003">
    <property type="protein sequence ID" value="MDQ0361065.1"/>
    <property type="molecule type" value="Genomic_DNA"/>
</dbReference>
<dbReference type="InterPro" id="IPR011050">
    <property type="entry name" value="Pectin_lyase_fold/virulence"/>
</dbReference>
<dbReference type="RefSeq" id="WP_307407481.1">
    <property type="nucleotide sequence ID" value="NZ_JAUSUR010000003.1"/>
</dbReference>
<protein>
    <recommendedName>
        <fullName evidence="3">Hydrogenase</fullName>
    </recommendedName>
</protein>
<evidence type="ECO:0000313" key="2">
    <source>
        <dbReference type="Proteomes" id="UP001230220"/>
    </source>
</evidence>
<dbReference type="InterPro" id="IPR022208">
    <property type="entry name" value="DUF3737"/>
</dbReference>
<accession>A0ABU0E2M8</accession>
<comment type="caution">
    <text evidence="1">The sequence shown here is derived from an EMBL/GenBank/DDBJ whole genome shotgun (WGS) entry which is preliminary data.</text>
</comment>
<dbReference type="SUPFAM" id="SSF51126">
    <property type="entry name" value="Pectin lyase-like"/>
    <property type="match status" value="1"/>
</dbReference>
<reference evidence="1 2" key="1">
    <citation type="submission" date="2023-07" db="EMBL/GenBank/DDBJ databases">
        <title>Genomic Encyclopedia of Type Strains, Phase IV (KMG-IV): sequencing the most valuable type-strain genomes for metagenomic binning, comparative biology and taxonomic classification.</title>
        <authorList>
            <person name="Goeker M."/>
        </authorList>
    </citation>
    <scope>NUCLEOTIDE SEQUENCE [LARGE SCALE GENOMIC DNA]</scope>
    <source>
        <strain evidence="1 2">DSM 16784</strain>
    </source>
</reference>
<proteinExistence type="predicted"/>
<gene>
    <name evidence="1" type="ORF">J2S15_001812</name>
</gene>
<sequence length="281" mass="31743">MKLIRQELLSGERALFNSNDLEIVDTTFEEGESPLKESTNIILKDSVFKWKYPLWYCDVIKVSNTALLETARSGIWYTNKIEINDSIIDAPKTFRRSNDIVLNNVLLTNADETLWNCKDIKLNKVNAKGNYFGMNSKDVYVDNLQLSGDYAFDGVSNIEVHNSKLLSKDAFWNCENVKVYNSVIIGEYLGWNSKNVTFVNCTIESLQGLCYIENLVLENCKILNSELLFEYTTANAEVITVIDSVKNPSGGIIQAKGIDELILDDTKIDVSKTTFVLEETA</sequence>
<dbReference type="Proteomes" id="UP001230220">
    <property type="component" value="Unassembled WGS sequence"/>
</dbReference>
<evidence type="ECO:0000313" key="1">
    <source>
        <dbReference type="EMBL" id="MDQ0361065.1"/>
    </source>
</evidence>